<dbReference type="Proteomes" id="UP000001968">
    <property type="component" value="Chromosome"/>
</dbReference>
<reference evidence="11" key="1">
    <citation type="journal article" date="2010" name="Environ. Microbiol.">
        <title>The genome of Syntrophomonas wolfei: new insights into syntrophic metabolism and biohydrogen production.</title>
        <authorList>
            <person name="Sieber J.R."/>
            <person name="Sims D.R."/>
            <person name="Han C."/>
            <person name="Kim E."/>
            <person name="Lykidis A."/>
            <person name="Lapidus A.L."/>
            <person name="McDonnald E."/>
            <person name="Rohlin L."/>
            <person name="Culley D.E."/>
            <person name="Gunsalus R."/>
            <person name="McInerney M.J."/>
        </authorList>
    </citation>
    <scope>NUCLEOTIDE SEQUENCE [LARGE SCALE GENOMIC DNA]</scope>
    <source>
        <strain evidence="11">DSM 2245B / Goettingen</strain>
    </source>
</reference>
<evidence type="ECO:0000256" key="4">
    <source>
        <dbReference type="ARBA" id="ARBA00013346"/>
    </source>
</evidence>
<dbReference type="PANTHER" id="PTHR11579">
    <property type="entry name" value="PROTEIN-L-ISOASPARTATE O-METHYLTRANSFERASE"/>
    <property type="match status" value="1"/>
</dbReference>
<evidence type="ECO:0000313" key="11">
    <source>
        <dbReference type="Proteomes" id="UP000001968"/>
    </source>
</evidence>
<comment type="similarity">
    <text evidence="2">Belongs to the methyltransferase superfamily. L-isoaspartyl/D-aspartyl protein methyltransferase family.</text>
</comment>
<dbReference type="CDD" id="cd02440">
    <property type="entry name" value="AdoMet_MTases"/>
    <property type="match status" value="1"/>
</dbReference>
<keyword evidence="6 10" id="KW-0489">Methyltransferase</keyword>
<dbReference type="AlphaFoldDB" id="Q0AU77"/>
<evidence type="ECO:0000313" key="10">
    <source>
        <dbReference type="EMBL" id="ABI69727.1"/>
    </source>
</evidence>
<dbReference type="SUPFAM" id="SSF53335">
    <property type="entry name" value="S-adenosyl-L-methionine-dependent methyltransferases"/>
    <property type="match status" value="1"/>
</dbReference>
<keyword evidence="5" id="KW-0963">Cytoplasm</keyword>
<protein>
    <recommendedName>
        <fullName evidence="4 9">Protein-L-isoaspartate O-methyltransferase</fullName>
        <ecNumber evidence="3 9">2.1.1.77</ecNumber>
    </recommendedName>
</protein>
<name>Q0AU77_SYNWW</name>
<dbReference type="NCBIfam" id="NF001453">
    <property type="entry name" value="PRK00312.1"/>
    <property type="match status" value="1"/>
</dbReference>
<dbReference type="InterPro" id="IPR000682">
    <property type="entry name" value="PCMT"/>
</dbReference>
<evidence type="ECO:0000256" key="2">
    <source>
        <dbReference type="ARBA" id="ARBA00005369"/>
    </source>
</evidence>
<dbReference type="Pfam" id="PF01135">
    <property type="entry name" value="PCMT"/>
    <property type="match status" value="1"/>
</dbReference>
<dbReference type="GO" id="GO:0030091">
    <property type="term" value="P:protein repair"/>
    <property type="evidence" value="ECO:0007669"/>
    <property type="project" value="UniProtKB-UniRule"/>
</dbReference>
<dbReference type="RefSeq" id="WP_011641811.1">
    <property type="nucleotide sequence ID" value="NC_008346.1"/>
</dbReference>
<dbReference type="NCBIfam" id="TIGR00080">
    <property type="entry name" value="pimt"/>
    <property type="match status" value="1"/>
</dbReference>
<comment type="subcellular location">
    <subcellularLocation>
        <location evidence="1">Cytoplasm</location>
    </subcellularLocation>
</comment>
<dbReference type="Gene3D" id="3.40.50.150">
    <property type="entry name" value="Vaccinia Virus protein VP39"/>
    <property type="match status" value="1"/>
</dbReference>
<dbReference type="EMBL" id="CP000448">
    <property type="protein sequence ID" value="ABI69727.1"/>
    <property type="molecule type" value="Genomic_DNA"/>
</dbReference>
<evidence type="ECO:0000256" key="3">
    <source>
        <dbReference type="ARBA" id="ARBA00011890"/>
    </source>
</evidence>
<dbReference type="PANTHER" id="PTHR11579:SF0">
    <property type="entry name" value="PROTEIN-L-ISOASPARTATE(D-ASPARTATE) O-METHYLTRANSFERASE"/>
    <property type="match status" value="1"/>
</dbReference>
<evidence type="ECO:0000256" key="5">
    <source>
        <dbReference type="ARBA" id="ARBA00022490"/>
    </source>
</evidence>
<dbReference type="GO" id="GO:0005737">
    <property type="term" value="C:cytoplasm"/>
    <property type="evidence" value="ECO:0007669"/>
    <property type="project" value="UniProtKB-SubCell"/>
</dbReference>
<keyword evidence="7 10" id="KW-0808">Transferase</keyword>
<accession>Q0AU77</accession>
<dbReference type="KEGG" id="swo:Swol_2438"/>
<proteinExistence type="inferred from homology"/>
<evidence type="ECO:0000256" key="6">
    <source>
        <dbReference type="ARBA" id="ARBA00022603"/>
    </source>
</evidence>
<dbReference type="PROSITE" id="PS01279">
    <property type="entry name" value="PCMT"/>
    <property type="match status" value="1"/>
</dbReference>
<organism evidence="10 11">
    <name type="scientific">Syntrophomonas wolfei subsp. wolfei (strain DSM 2245B / Goettingen)</name>
    <dbReference type="NCBI Taxonomy" id="335541"/>
    <lineage>
        <taxon>Bacteria</taxon>
        <taxon>Bacillati</taxon>
        <taxon>Bacillota</taxon>
        <taxon>Clostridia</taxon>
        <taxon>Eubacteriales</taxon>
        <taxon>Syntrophomonadaceae</taxon>
        <taxon>Syntrophomonas</taxon>
    </lineage>
</organism>
<evidence type="ECO:0000256" key="1">
    <source>
        <dbReference type="ARBA" id="ARBA00004496"/>
    </source>
</evidence>
<evidence type="ECO:0000256" key="7">
    <source>
        <dbReference type="ARBA" id="ARBA00022679"/>
    </source>
</evidence>
<dbReference type="GO" id="GO:0004719">
    <property type="term" value="F:protein-L-isoaspartate (D-aspartate) O-methyltransferase activity"/>
    <property type="evidence" value="ECO:0007669"/>
    <property type="project" value="UniProtKB-UniRule"/>
</dbReference>
<dbReference type="eggNOG" id="COG2518">
    <property type="taxonomic scope" value="Bacteria"/>
</dbReference>
<dbReference type="OrthoDB" id="9772751at2"/>
<gene>
    <name evidence="10" type="ordered locus">Swol_2438</name>
</gene>
<keyword evidence="8" id="KW-0949">S-adenosyl-L-methionine</keyword>
<dbReference type="FunFam" id="3.40.50.150:FF:000010">
    <property type="entry name" value="Protein-L-isoaspartate O-methyltransferase"/>
    <property type="match status" value="1"/>
</dbReference>
<dbReference type="HOGENOM" id="CLU_055432_2_0_9"/>
<sequence>MKRVADSSSEIIRFFHRLDRRHFIDDDYKNMADCDQALPIGFGQTISQPSLVLEMTLALELNKKCRVLEIGTGSGYQTAFLAEFAAEVFSMELIPELSKKAQSRLKELGYRNINFQIGDGSQGWPEFAPYDRIIAAAGAASIPPPLLEQLKVGGIMLLPLGPPSMQELILVKKGEDGKLSQESQGEVRFVEFKGDYGWGMQDKASD</sequence>
<dbReference type="GO" id="GO:0032259">
    <property type="term" value="P:methylation"/>
    <property type="evidence" value="ECO:0007669"/>
    <property type="project" value="UniProtKB-KW"/>
</dbReference>
<dbReference type="EC" id="2.1.1.77" evidence="3 9"/>
<keyword evidence="11" id="KW-1185">Reference proteome</keyword>
<dbReference type="STRING" id="335541.Swol_2438"/>
<evidence type="ECO:0000256" key="8">
    <source>
        <dbReference type="ARBA" id="ARBA00022691"/>
    </source>
</evidence>
<evidence type="ECO:0000256" key="9">
    <source>
        <dbReference type="NCBIfam" id="TIGR00080"/>
    </source>
</evidence>
<dbReference type="InterPro" id="IPR029063">
    <property type="entry name" value="SAM-dependent_MTases_sf"/>
</dbReference>